<comment type="similarity">
    <text evidence="5">Belongs to the SAT4 family.</text>
</comment>
<evidence type="ECO:0000256" key="3">
    <source>
        <dbReference type="ARBA" id="ARBA00022989"/>
    </source>
</evidence>
<keyword evidence="4 7" id="KW-0472">Membrane</keyword>
<evidence type="ECO:0000256" key="1">
    <source>
        <dbReference type="ARBA" id="ARBA00004141"/>
    </source>
</evidence>
<reference evidence="9" key="1">
    <citation type="submission" date="2023-06" db="EMBL/GenBank/DDBJ databases">
        <authorList>
            <person name="Noh H."/>
        </authorList>
    </citation>
    <scope>NUCLEOTIDE SEQUENCE</scope>
    <source>
        <strain evidence="9">DUCC20226</strain>
    </source>
</reference>
<protein>
    <recommendedName>
        <fullName evidence="8">Rhodopsin domain-containing protein</fullName>
    </recommendedName>
</protein>
<evidence type="ECO:0000256" key="5">
    <source>
        <dbReference type="ARBA" id="ARBA00038359"/>
    </source>
</evidence>
<comment type="subcellular location">
    <subcellularLocation>
        <location evidence="1">Membrane</location>
        <topology evidence="1">Multi-pass membrane protein</topology>
    </subcellularLocation>
</comment>
<evidence type="ECO:0000256" key="6">
    <source>
        <dbReference type="SAM" id="MobiDB-lite"/>
    </source>
</evidence>
<evidence type="ECO:0000313" key="9">
    <source>
        <dbReference type="EMBL" id="KAK2613181.1"/>
    </source>
</evidence>
<feature type="transmembrane region" description="Helical" evidence="7">
    <location>
        <begin position="262"/>
        <end position="284"/>
    </location>
</feature>
<feature type="transmembrane region" description="Helical" evidence="7">
    <location>
        <begin position="16"/>
        <end position="41"/>
    </location>
</feature>
<organism evidence="9 10">
    <name type="scientific">Phomopsis amygdali</name>
    <name type="common">Fusicoccum amygdali</name>
    <dbReference type="NCBI Taxonomy" id="1214568"/>
    <lineage>
        <taxon>Eukaryota</taxon>
        <taxon>Fungi</taxon>
        <taxon>Dikarya</taxon>
        <taxon>Ascomycota</taxon>
        <taxon>Pezizomycotina</taxon>
        <taxon>Sordariomycetes</taxon>
        <taxon>Sordariomycetidae</taxon>
        <taxon>Diaporthales</taxon>
        <taxon>Diaporthaceae</taxon>
        <taxon>Diaporthe</taxon>
    </lineage>
</organism>
<gene>
    <name evidence="9" type="ORF">N8I77_000108</name>
</gene>
<evidence type="ECO:0000256" key="7">
    <source>
        <dbReference type="SAM" id="Phobius"/>
    </source>
</evidence>
<feature type="transmembrane region" description="Helical" evidence="7">
    <location>
        <begin position="53"/>
        <end position="77"/>
    </location>
</feature>
<proteinExistence type="inferred from homology"/>
<keyword evidence="2 7" id="KW-0812">Transmembrane</keyword>
<evidence type="ECO:0000313" key="10">
    <source>
        <dbReference type="Proteomes" id="UP001265746"/>
    </source>
</evidence>
<dbReference type="AlphaFoldDB" id="A0AAD9SN61"/>
<dbReference type="InterPro" id="IPR052337">
    <property type="entry name" value="SAT4-like"/>
</dbReference>
<keyword evidence="3 7" id="KW-1133">Transmembrane helix</keyword>
<evidence type="ECO:0000256" key="4">
    <source>
        <dbReference type="ARBA" id="ARBA00023136"/>
    </source>
</evidence>
<feature type="compositionally biased region" description="Basic and acidic residues" evidence="6">
    <location>
        <begin position="387"/>
        <end position="400"/>
    </location>
</feature>
<dbReference type="Pfam" id="PF20684">
    <property type="entry name" value="Fung_rhodopsin"/>
    <property type="match status" value="1"/>
</dbReference>
<dbReference type="GO" id="GO:0016020">
    <property type="term" value="C:membrane"/>
    <property type="evidence" value="ECO:0007669"/>
    <property type="project" value="UniProtKB-SubCell"/>
</dbReference>
<dbReference type="InterPro" id="IPR049326">
    <property type="entry name" value="Rhodopsin_dom_fungi"/>
</dbReference>
<accession>A0AAD9SN61</accession>
<sequence length="400" mass="44047">MLADSGSLYLKPSDDLALATLALSIVLSVLTLATVSLRCWLRMREKLFGADDGMMLVGMVTFQATSCVTAYACFIGIGTHDARINMVQYSEAHKYLLIWELLYFTAAMFIKCAIFLTMLRVTAKSSHKIVLWIIIAIVIMTGLTGIIGGLTVCHPIEKNWDLTATRQDCAYDAVLVIGFVVTGTSILTDFTCAGLPIFILWNMQMDRKMKILTWVMLALGARYVQCGQDLYHIADFLCSASLSTIVRIPYLQYWSIRADQLYNIANVIIWSMFECGIGIVAGSLSMLRRLVIQWVPQRTPDEEEPSTPLPPARSLITIGGFVSSQQTKPSTSRQFKPADLGAAMSTNRVGTYEQLSGSSAGNKSASVAGSGHNGLEMTDLGHKRRHGSDATDKRPLRETF</sequence>
<dbReference type="PANTHER" id="PTHR33048:SF15">
    <property type="entry name" value="INTEGRAL MEMBRANE PROTEIN"/>
    <property type="match status" value="1"/>
</dbReference>
<keyword evidence="10" id="KW-1185">Reference proteome</keyword>
<feature type="region of interest" description="Disordered" evidence="6">
    <location>
        <begin position="353"/>
        <end position="400"/>
    </location>
</feature>
<evidence type="ECO:0000259" key="8">
    <source>
        <dbReference type="Pfam" id="PF20684"/>
    </source>
</evidence>
<feature type="transmembrane region" description="Helical" evidence="7">
    <location>
        <begin position="97"/>
        <end position="117"/>
    </location>
</feature>
<feature type="transmembrane region" description="Helical" evidence="7">
    <location>
        <begin position="170"/>
        <end position="201"/>
    </location>
</feature>
<dbReference type="PANTHER" id="PTHR33048">
    <property type="entry name" value="PTH11-LIKE INTEGRAL MEMBRANE PROTEIN (AFU_ORTHOLOGUE AFUA_5G11245)"/>
    <property type="match status" value="1"/>
</dbReference>
<name>A0AAD9SN61_PHOAM</name>
<feature type="transmembrane region" description="Helical" evidence="7">
    <location>
        <begin position="129"/>
        <end position="150"/>
    </location>
</feature>
<dbReference type="Proteomes" id="UP001265746">
    <property type="component" value="Unassembled WGS sequence"/>
</dbReference>
<comment type="caution">
    <text evidence="9">The sequence shown here is derived from an EMBL/GenBank/DDBJ whole genome shotgun (WGS) entry which is preliminary data.</text>
</comment>
<evidence type="ECO:0000256" key="2">
    <source>
        <dbReference type="ARBA" id="ARBA00022692"/>
    </source>
</evidence>
<feature type="domain" description="Rhodopsin" evidence="8">
    <location>
        <begin position="37"/>
        <end position="291"/>
    </location>
</feature>
<feature type="compositionally biased region" description="Polar residues" evidence="6">
    <location>
        <begin position="353"/>
        <end position="367"/>
    </location>
</feature>
<dbReference type="EMBL" id="JAUJFL010000001">
    <property type="protein sequence ID" value="KAK2613181.1"/>
    <property type="molecule type" value="Genomic_DNA"/>
</dbReference>